<dbReference type="SUPFAM" id="SSF56029">
    <property type="entry name" value="Monooxygenase (hydroxylase) regulatory protein"/>
    <property type="match status" value="1"/>
</dbReference>
<dbReference type="OMA" id="KIDAPGH"/>
<comment type="similarity">
    <text evidence="1">Belongs to the TmoD/XamoD family.</text>
</comment>
<evidence type="ECO:0000313" key="2">
    <source>
        <dbReference type="EMBL" id="QKD42391.1"/>
    </source>
</evidence>
<dbReference type="EMBL" id="CP051298">
    <property type="protein sequence ID" value="QKD42391.1"/>
    <property type="molecule type" value="Genomic_DNA"/>
</dbReference>
<dbReference type="Gene3D" id="3.90.56.10">
    <property type="entry name" value="Monooxygenase component MmoB/DmpM"/>
    <property type="match status" value="1"/>
</dbReference>
<evidence type="ECO:0000313" key="3">
    <source>
        <dbReference type="Proteomes" id="UP000500755"/>
    </source>
</evidence>
<dbReference type="InterPro" id="IPR036889">
    <property type="entry name" value="mOase_MmoB_DmpM_sf"/>
</dbReference>
<dbReference type="InterPro" id="IPR003454">
    <property type="entry name" value="MOase_MmoB_DmpM"/>
</dbReference>
<keyword evidence="2" id="KW-0503">Monooxygenase</keyword>
<dbReference type="GO" id="GO:0004497">
    <property type="term" value="F:monooxygenase activity"/>
    <property type="evidence" value="ECO:0007669"/>
    <property type="project" value="UniProtKB-KW"/>
</dbReference>
<gene>
    <name evidence="2" type="ORF">HF896_01640</name>
</gene>
<accession>A0A858ZP96</accession>
<dbReference type="Proteomes" id="UP000500755">
    <property type="component" value="Chromosome"/>
</dbReference>
<dbReference type="RefSeq" id="WP_013517239.1">
    <property type="nucleotide sequence ID" value="NZ_CP051298.1"/>
</dbReference>
<name>A0A858ZP96_9BURK</name>
<keyword evidence="2" id="KW-0560">Oxidoreductase</keyword>
<protein>
    <submittedName>
        <fullName evidence="2">Monooxygenase</fullName>
    </submittedName>
</protein>
<sequence length="89" mass="10047">MSNVFIAFQKNEETRAIVDAIVADNPQAIVNQQPAMVKIDAPGRLVIRKSSIEQEIGREFDLQEMHVHLITLSGNIDETDDELSLTWNQ</sequence>
<evidence type="ECO:0000256" key="1">
    <source>
        <dbReference type="ARBA" id="ARBA00006313"/>
    </source>
</evidence>
<dbReference type="Pfam" id="PF02406">
    <property type="entry name" value="MmoB_DmpM"/>
    <property type="match status" value="1"/>
</dbReference>
<reference evidence="2 3" key="1">
    <citation type="submission" date="2020-05" db="EMBL/GenBank/DDBJ databases">
        <title>Complete genome sequence of Alicycliphilus denitrificans DP3.</title>
        <authorList>
            <person name="Chen X."/>
        </authorList>
    </citation>
    <scope>NUCLEOTIDE SEQUENCE [LARGE SCALE GENOMIC DNA]</scope>
    <source>
        <strain evidence="2 3">DP3</strain>
    </source>
</reference>
<proteinExistence type="inferred from homology"/>
<dbReference type="AlphaFoldDB" id="A0A858ZP96"/>
<organism evidence="2 3">
    <name type="scientific">Alicycliphilus denitrificans</name>
    <dbReference type="NCBI Taxonomy" id="179636"/>
    <lineage>
        <taxon>Bacteria</taxon>
        <taxon>Pseudomonadati</taxon>
        <taxon>Pseudomonadota</taxon>
        <taxon>Betaproteobacteria</taxon>
        <taxon>Burkholderiales</taxon>
        <taxon>Comamonadaceae</taxon>
        <taxon>Alicycliphilus</taxon>
    </lineage>
</organism>